<comment type="subcellular location">
    <subcellularLocation>
        <location evidence="1">Secreted</location>
    </subcellularLocation>
</comment>
<protein>
    <recommendedName>
        <fullName evidence="1">Elicitin</fullName>
    </recommendedName>
</protein>
<feature type="chain" id="PRO_5035847618" description="Elicitin" evidence="2">
    <location>
        <begin position="26"/>
        <end position="125"/>
    </location>
</feature>
<evidence type="ECO:0000313" key="3">
    <source>
        <dbReference type="EMBL" id="KAG7385523.1"/>
    </source>
</evidence>
<reference evidence="3" key="1">
    <citation type="submission" date="2021-02" db="EMBL/GenBank/DDBJ databases">
        <authorList>
            <person name="Palmer J.M."/>
        </authorList>
    </citation>
    <scope>NUCLEOTIDE SEQUENCE</scope>
    <source>
        <strain evidence="3">SCRP23</strain>
    </source>
</reference>
<keyword evidence="1" id="KW-1015">Disulfide bond</keyword>
<name>A0A8T1W028_9STRA</name>
<sequence length="125" mass="12938">MAFLIRTTSFLVAVASLLLVATADATPCDGQELLSALQPLKANANYSTCQMDATAAAICASSACQALMGPLAALDLPSCELSLKGVTFHSMSLKTLNANSCTGTDPSQVDVSDATKLRTILRLLT</sequence>
<keyword evidence="4" id="KW-1185">Reference proteome</keyword>
<evidence type="ECO:0000256" key="1">
    <source>
        <dbReference type="RuleBase" id="RU368111"/>
    </source>
</evidence>
<dbReference type="OrthoDB" id="128397at2759"/>
<comment type="caution">
    <text evidence="3">The sequence shown here is derived from an EMBL/GenBank/DDBJ whole genome shotgun (WGS) entry which is preliminary data.</text>
</comment>
<accession>A0A8T1W028</accession>
<dbReference type="InterPro" id="IPR002200">
    <property type="entry name" value="Elicitin"/>
</dbReference>
<dbReference type="Proteomes" id="UP000693981">
    <property type="component" value="Unassembled WGS sequence"/>
</dbReference>
<feature type="signal peptide" evidence="2">
    <location>
        <begin position="1"/>
        <end position="25"/>
    </location>
</feature>
<proteinExistence type="inferred from homology"/>
<dbReference type="AlphaFoldDB" id="A0A8T1W028"/>
<evidence type="ECO:0000256" key="2">
    <source>
        <dbReference type="SAM" id="SignalP"/>
    </source>
</evidence>
<dbReference type="Pfam" id="PF00964">
    <property type="entry name" value="Elicitin"/>
    <property type="match status" value="1"/>
</dbReference>
<keyword evidence="1" id="KW-0964">Secreted</keyword>
<comment type="similarity">
    <text evidence="1">Belongs to the elicitin family.</text>
</comment>
<dbReference type="GO" id="GO:0052040">
    <property type="term" value="P:symbiont-mediated perturbation of host programmed cell death"/>
    <property type="evidence" value="ECO:0007669"/>
    <property type="project" value="UniProtKB-UniRule"/>
</dbReference>
<dbReference type="GO" id="GO:0005576">
    <property type="term" value="C:extracellular region"/>
    <property type="evidence" value="ECO:0007669"/>
    <property type="project" value="UniProtKB-SubCell"/>
</dbReference>
<evidence type="ECO:0000313" key="4">
    <source>
        <dbReference type="Proteomes" id="UP000693981"/>
    </source>
</evidence>
<keyword evidence="2" id="KW-0732">Signal</keyword>
<keyword evidence="1" id="KW-0928">Hypersensitive response elicitation</keyword>
<gene>
    <name evidence="3" type="ORF">PHYBOEH_009005</name>
</gene>
<dbReference type="SMART" id="SM01187">
    <property type="entry name" value="Elicitin"/>
    <property type="match status" value="1"/>
</dbReference>
<dbReference type="EMBL" id="JAGDFL010000547">
    <property type="protein sequence ID" value="KAG7385523.1"/>
    <property type="molecule type" value="Genomic_DNA"/>
</dbReference>
<comment type="function">
    <text evidence="1">Induces local and distal defense responses (incompatible hypersensitive reaction) in plants from the solanaceae and cruciferae families. Elicits leaf necrosis and causes the accumulation of pathogenesis-related proteins. Might interact with the lipidic molecules of the plasma membrane.</text>
</comment>
<organism evidence="3 4">
    <name type="scientific">Phytophthora boehmeriae</name>
    <dbReference type="NCBI Taxonomy" id="109152"/>
    <lineage>
        <taxon>Eukaryota</taxon>
        <taxon>Sar</taxon>
        <taxon>Stramenopiles</taxon>
        <taxon>Oomycota</taxon>
        <taxon>Peronosporomycetes</taxon>
        <taxon>Peronosporales</taxon>
        <taxon>Peronosporaceae</taxon>
        <taxon>Phytophthora</taxon>
    </lineage>
</organism>